<evidence type="ECO:0000259" key="5">
    <source>
        <dbReference type="PROSITE" id="PS50893"/>
    </source>
</evidence>
<accession>A0A5C6XFJ5</accession>
<dbReference type="SUPFAM" id="SSF52540">
    <property type="entry name" value="P-loop containing nucleoside triphosphate hydrolases"/>
    <property type="match status" value="1"/>
</dbReference>
<protein>
    <submittedName>
        <fullName evidence="6">ABC transporter ATP-binding protein</fullName>
    </submittedName>
</protein>
<comment type="similarity">
    <text evidence="1">Belongs to the ABC transporter superfamily.</text>
</comment>
<dbReference type="GO" id="GO:0016887">
    <property type="term" value="F:ATP hydrolysis activity"/>
    <property type="evidence" value="ECO:0007669"/>
    <property type="project" value="InterPro"/>
</dbReference>
<dbReference type="PANTHER" id="PTHR43335">
    <property type="entry name" value="ABC TRANSPORTER, ATP-BINDING PROTEIN"/>
    <property type="match status" value="1"/>
</dbReference>
<dbReference type="InterPro" id="IPR017871">
    <property type="entry name" value="ABC_transporter-like_CS"/>
</dbReference>
<proteinExistence type="inferred from homology"/>
<dbReference type="PROSITE" id="PS50893">
    <property type="entry name" value="ABC_TRANSPORTER_2"/>
    <property type="match status" value="1"/>
</dbReference>
<dbReference type="SMART" id="SM00382">
    <property type="entry name" value="AAA"/>
    <property type="match status" value="1"/>
</dbReference>
<gene>
    <name evidence="6" type="ORF">FRC98_04540</name>
</gene>
<dbReference type="PROSITE" id="PS00211">
    <property type="entry name" value="ABC_TRANSPORTER_1"/>
    <property type="match status" value="1"/>
</dbReference>
<evidence type="ECO:0000256" key="2">
    <source>
        <dbReference type="ARBA" id="ARBA00022448"/>
    </source>
</evidence>
<sequence length="377" mass="41669">MTLELGPSWYRASKSTARSLSGSIGAAPTCPPMSLHWPSPGSTARPAPSKPLAISKNRRAVPMSDEIVLDVQDVAKTYRVGFFRKRVDAVKAVSFQIRRGEIYGLVGPNGAGKSTTIKMITGLVRPDRGQVRIFGMPATQVAARARMGFLPENPNLYPHLKAGELMRFYGGLLGLSRKESDARAAKLLEQVGLGHALDRPISKFSKGMKQRAGIAQALLGDPEFVVLDEPQSGLDPIGRREIRDLVVDLRRQGKTILFCSHILPDVEDICDRVTLVHRGEVRETGYIHELLNPDVLRYELFARRWSPELTAELGDRVLHHFDIGEVSRVDLRGDIDLEETLALIASAGARVESLQPQKQRLEDVFIRDTTDASEARP</sequence>
<keyword evidence="2" id="KW-0813">Transport</keyword>
<name>A0A5C6XFJ5_9DELT</name>
<dbReference type="Gene3D" id="3.40.50.300">
    <property type="entry name" value="P-loop containing nucleotide triphosphate hydrolases"/>
    <property type="match status" value="1"/>
</dbReference>
<feature type="domain" description="ABC transporter" evidence="5">
    <location>
        <begin position="69"/>
        <end position="303"/>
    </location>
</feature>
<keyword evidence="3" id="KW-0547">Nucleotide-binding</keyword>
<dbReference type="OrthoDB" id="9809450at2"/>
<evidence type="ECO:0000313" key="7">
    <source>
        <dbReference type="Proteomes" id="UP000321412"/>
    </source>
</evidence>
<keyword evidence="4 6" id="KW-0067">ATP-binding</keyword>
<evidence type="ECO:0000256" key="1">
    <source>
        <dbReference type="ARBA" id="ARBA00005417"/>
    </source>
</evidence>
<dbReference type="GO" id="GO:0005524">
    <property type="term" value="F:ATP binding"/>
    <property type="evidence" value="ECO:0007669"/>
    <property type="project" value="UniProtKB-KW"/>
</dbReference>
<reference evidence="6 7" key="1">
    <citation type="submission" date="2019-08" db="EMBL/GenBank/DDBJ databases">
        <title>Bradymonadales sp. TMQ4.</title>
        <authorList>
            <person name="Liang Q."/>
        </authorList>
    </citation>
    <scope>NUCLEOTIDE SEQUENCE [LARGE SCALE GENOMIC DNA]</scope>
    <source>
        <strain evidence="6 7">TMQ4</strain>
    </source>
</reference>
<dbReference type="Pfam" id="PF00005">
    <property type="entry name" value="ABC_tran"/>
    <property type="match status" value="1"/>
</dbReference>
<keyword evidence="7" id="KW-1185">Reference proteome</keyword>
<dbReference type="Proteomes" id="UP000321412">
    <property type="component" value="Unassembled WGS sequence"/>
</dbReference>
<dbReference type="InterPro" id="IPR027417">
    <property type="entry name" value="P-loop_NTPase"/>
</dbReference>
<evidence type="ECO:0000256" key="4">
    <source>
        <dbReference type="ARBA" id="ARBA00022840"/>
    </source>
</evidence>
<evidence type="ECO:0000256" key="3">
    <source>
        <dbReference type="ARBA" id="ARBA00022741"/>
    </source>
</evidence>
<dbReference type="AlphaFoldDB" id="A0A5C6XFJ5"/>
<dbReference type="InterPro" id="IPR003593">
    <property type="entry name" value="AAA+_ATPase"/>
</dbReference>
<comment type="caution">
    <text evidence="6">The sequence shown here is derived from an EMBL/GenBank/DDBJ whole genome shotgun (WGS) entry which is preliminary data.</text>
</comment>
<dbReference type="EMBL" id="VOSM01000002">
    <property type="protein sequence ID" value="TXD38173.1"/>
    <property type="molecule type" value="Genomic_DNA"/>
</dbReference>
<evidence type="ECO:0000313" key="6">
    <source>
        <dbReference type="EMBL" id="TXD38173.1"/>
    </source>
</evidence>
<organism evidence="6 7">
    <name type="scientific">Lujinxingia vulgaris</name>
    <dbReference type="NCBI Taxonomy" id="2600176"/>
    <lineage>
        <taxon>Bacteria</taxon>
        <taxon>Deltaproteobacteria</taxon>
        <taxon>Bradymonadales</taxon>
        <taxon>Lujinxingiaceae</taxon>
        <taxon>Lujinxingia</taxon>
    </lineage>
</organism>
<dbReference type="CDD" id="cd03230">
    <property type="entry name" value="ABC_DR_subfamily_A"/>
    <property type="match status" value="1"/>
</dbReference>
<dbReference type="InterPro" id="IPR003439">
    <property type="entry name" value="ABC_transporter-like_ATP-bd"/>
</dbReference>